<name>A0ABQ5KFQ8_9EUKA</name>
<dbReference type="EMBL" id="BQXS01009059">
    <property type="protein sequence ID" value="GKT30766.1"/>
    <property type="molecule type" value="Genomic_DNA"/>
</dbReference>
<sequence>MFHTRLYNAAAFVATQKDLEMVQLNSFGCGLDAVTTDQVQEILASANKLYTLLKIDEINNLGAARI</sequence>
<dbReference type="PANTHER" id="PTHR32329">
    <property type="entry name" value="BIFUNCTIONAL PROTEIN [INCLUDES 2-HYDROXYACYL-COA DEHYDRATASE (N-TER) AND ITS ACTIVATOR DOMAIN (C_TERM)-RELATED"/>
    <property type="match status" value="1"/>
</dbReference>
<feature type="non-terminal residue" evidence="1">
    <location>
        <position position="66"/>
    </location>
</feature>
<comment type="caution">
    <text evidence="1">The sequence shown here is derived from an EMBL/GenBank/DDBJ whole genome shotgun (WGS) entry which is preliminary data.</text>
</comment>
<protein>
    <submittedName>
        <fullName evidence="1">FldB/FldC dehydratase alpha/beta subunit like protein</fullName>
    </submittedName>
</protein>
<reference evidence="1" key="1">
    <citation type="submission" date="2022-03" db="EMBL/GenBank/DDBJ databases">
        <title>Draft genome sequence of Aduncisulcus paluster, a free-living microaerophilic Fornicata.</title>
        <authorList>
            <person name="Yuyama I."/>
            <person name="Kume K."/>
            <person name="Tamura T."/>
            <person name="Inagaki Y."/>
            <person name="Hashimoto T."/>
        </authorList>
    </citation>
    <scope>NUCLEOTIDE SEQUENCE</scope>
    <source>
        <strain evidence="1">NY0171</strain>
    </source>
</reference>
<dbReference type="PANTHER" id="PTHR32329:SF4">
    <property type="entry name" value="ACTIVATOR OF 2-HYDROXYACYL-COA DEHYDRATASE"/>
    <property type="match status" value="1"/>
</dbReference>
<proteinExistence type="predicted"/>
<accession>A0ABQ5KFQ8</accession>
<evidence type="ECO:0000313" key="2">
    <source>
        <dbReference type="Proteomes" id="UP001057375"/>
    </source>
</evidence>
<keyword evidence="2" id="KW-1185">Reference proteome</keyword>
<gene>
    <name evidence="1" type="ORF">ADUPG1_005629</name>
</gene>
<dbReference type="InterPro" id="IPR051805">
    <property type="entry name" value="Dehydratase_Activator_Redct"/>
</dbReference>
<organism evidence="1 2">
    <name type="scientific">Aduncisulcus paluster</name>
    <dbReference type="NCBI Taxonomy" id="2918883"/>
    <lineage>
        <taxon>Eukaryota</taxon>
        <taxon>Metamonada</taxon>
        <taxon>Carpediemonas-like organisms</taxon>
        <taxon>Aduncisulcus</taxon>
    </lineage>
</organism>
<evidence type="ECO:0000313" key="1">
    <source>
        <dbReference type="EMBL" id="GKT30766.1"/>
    </source>
</evidence>
<dbReference type="Proteomes" id="UP001057375">
    <property type="component" value="Unassembled WGS sequence"/>
</dbReference>